<dbReference type="InterPro" id="IPR033379">
    <property type="entry name" value="Acid_Pase_AS"/>
</dbReference>
<comment type="catalytic activity">
    <reaction evidence="1">
        <text>a phosphate monoester + H2O = an alcohol + phosphate</text>
        <dbReference type="Rhea" id="RHEA:15017"/>
        <dbReference type="ChEBI" id="CHEBI:15377"/>
        <dbReference type="ChEBI" id="CHEBI:30879"/>
        <dbReference type="ChEBI" id="CHEBI:43474"/>
        <dbReference type="ChEBI" id="CHEBI:67140"/>
        <dbReference type="EC" id="3.1.3.2"/>
    </reaction>
</comment>
<dbReference type="InterPro" id="IPR050645">
    <property type="entry name" value="Histidine_acid_phosphatase"/>
</dbReference>
<dbReference type="PROSITE" id="PS00778">
    <property type="entry name" value="HIS_ACID_PHOSPHAT_2"/>
    <property type="match status" value="1"/>
</dbReference>
<keyword evidence="3" id="KW-0472">Membrane</keyword>
<feature type="transmembrane region" description="Helical" evidence="3">
    <location>
        <begin position="354"/>
        <end position="374"/>
    </location>
</feature>
<dbReference type="SUPFAM" id="SSF53254">
    <property type="entry name" value="Phosphoglycerate mutase-like"/>
    <property type="match status" value="1"/>
</dbReference>
<sequence length="474" mass="55059">MNAYIQLFRHGDRAPIELYSTDPNPATAWPEGLAKLTTLGKKQHYALGKYFRSMYANFTTSSPLEVSMISSEVDRCLKSAETNLASFYAPDPKWSFDPQLSWQPISVHYVPKDEDKYLETDSYCPRATEEQKRIVQSPEGQRFLQEHEGMLKNLTFFSGDPIANWTEASYLHDVLKIEEKYNLTVPTWVEPYWDELTNVSNLSFFWSFNSPLLHRLRAGPLLQRIIQKMNEKLEGSIPDMKFQLYSAHDTNVAVVLDALNLFNMIAPPYCASLIFELHEMPNGDRAVRMLYQNSSKPEEKIDPPHVLVLEGCSEFCSLEYFINYTSPLMPGDWNAECQLEMSFVEKIKEKVITIGWFFILTAVIIVTMSIYALWRIYSRRQEKNGISAVKYSAENGPYMKLSCPLENWHRLHSGLNLASKQMIIMLFLCRNRQDLDERPNDLAFRKQYHQYGENSKIHEPYEHDIFLFENGARI</sequence>
<keyword evidence="3" id="KW-0812">Transmembrane</keyword>
<reference evidence="4 5" key="1">
    <citation type="submission" date="2021-06" db="EMBL/GenBank/DDBJ databases">
        <title>Caerostris extrusa draft genome.</title>
        <authorList>
            <person name="Kono N."/>
            <person name="Arakawa K."/>
        </authorList>
    </citation>
    <scope>NUCLEOTIDE SEQUENCE [LARGE SCALE GENOMIC DNA]</scope>
</reference>
<dbReference type="PANTHER" id="PTHR11567">
    <property type="entry name" value="ACID PHOSPHATASE-RELATED"/>
    <property type="match status" value="1"/>
</dbReference>
<keyword evidence="5" id="KW-1185">Reference proteome</keyword>
<dbReference type="InterPro" id="IPR000560">
    <property type="entry name" value="His_Pase_clade-2"/>
</dbReference>
<name>A0AAV4MT22_CAEEX</name>
<organism evidence="4 5">
    <name type="scientific">Caerostris extrusa</name>
    <name type="common">Bark spider</name>
    <name type="synonym">Caerostris bankana</name>
    <dbReference type="NCBI Taxonomy" id="172846"/>
    <lineage>
        <taxon>Eukaryota</taxon>
        <taxon>Metazoa</taxon>
        <taxon>Ecdysozoa</taxon>
        <taxon>Arthropoda</taxon>
        <taxon>Chelicerata</taxon>
        <taxon>Arachnida</taxon>
        <taxon>Araneae</taxon>
        <taxon>Araneomorphae</taxon>
        <taxon>Entelegynae</taxon>
        <taxon>Araneoidea</taxon>
        <taxon>Araneidae</taxon>
        <taxon>Caerostris</taxon>
    </lineage>
</organism>
<gene>
    <name evidence="4" type="primary">ACPP</name>
    <name evidence="4" type="ORF">CEXT_190021</name>
</gene>
<dbReference type="AlphaFoldDB" id="A0AAV4MT22"/>
<protein>
    <submittedName>
        <fullName evidence="4">Prostatic acid phosphatase</fullName>
    </submittedName>
</protein>
<evidence type="ECO:0000256" key="2">
    <source>
        <dbReference type="ARBA" id="ARBA00005375"/>
    </source>
</evidence>
<dbReference type="EMBL" id="BPLR01020177">
    <property type="protein sequence ID" value="GIX75542.1"/>
    <property type="molecule type" value="Genomic_DNA"/>
</dbReference>
<dbReference type="Gene3D" id="3.40.50.1240">
    <property type="entry name" value="Phosphoglycerate mutase-like"/>
    <property type="match status" value="1"/>
</dbReference>
<dbReference type="Proteomes" id="UP001054945">
    <property type="component" value="Unassembled WGS sequence"/>
</dbReference>
<dbReference type="Pfam" id="PF00328">
    <property type="entry name" value="His_Phos_2"/>
    <property type="match status" value="1"/>
</dbReference>
<dbReference type="CDD" id="cd07061">
    <property type="entry name" value="HP_HAP_like"/>
    <property type="match status" value="1"/>
</dbReference>
<dbReference type="InterPro" id="IPR029033">
    <property type="entry name" value="His_PPase_superfam"/>
</dbReference>
<accession>A0AAV4MT22</accession>
<comment type="caution">
    <text evidence="4">The sequence shown here is derived from an EMBL/GenBank/DDBJ whole genome shotgun (WGS) entry which is preliminary data.</text>
</comment>
<dbReference type="PANTHER" id="PTHR11567:SF210">
    <property type="entry name" value="ACID PHOSPHATASE 5-RELATED"/>
    <property type="match status" value="1"/>
</dbReference>
<evidence type="ECO:0000256" key="1">
    <source>
        <dbReference type="ARBA" id="ARBA00000032"/>
    </source>
</evidence>
<evidence type="ECO:0000313" key="5">
    <source>
        <dbReference type="Proteomes" id="UP001054945"/>
    </source>
</evidence>
<comment type="similarity">
    <text evidence="2">Belongs to the histidine acid phosphatase family.</text>
</comment>
<evidence type="ECO:0000313" key="4">
    <source>
        <dbReference type="EMBL" id="GIX75542.1"/>
    </source>
</evidence>
<evidence type="ECO:0000256" key="3">
    <source>
        <dbReference type="SAM" id="Phobius"/>
    </source>
</evidence>
<dbReference type="GO" id="GO:0003993">
    <property type="term" value="F:acid phosphatase activity"/>
    <property type="evidence" value="ECO:0007669"/>
    <property type="project" value="UniProtKB-EC"/>
</dbReference>
<proteinExistence type="inferred from homology"/>
<keyword evidence="3" id="KW-1133">Transmembrane helix</keyword>